<evidence type="ECO:0000256" key="2">
    <source>
        <dbReference type="SAM" id="Phobius"/>
    </source>
</evidence>
<keyword evidence="1" id="KW-0175">Coiled coil</keyword>
<keyword evidence="2" id="KW-0812">Transmembrane</keyword>
<feature type="coiled-coil region" evidence="1">
    <location>
        <begin position="38"/>
        <end position="93"/>
    </location>
</feature>
<protein>
    <submittedName>
        <fullName evidence="3">Uncharacterized protein</fullName>
    </submittedName>
</protein>
<keyword evidence="4" id="KW-1185">Reference proteome</keyword>
<dbReference type="EMBL" id="CP022110">
    <property type="protein sequence ID" value="ASG19742.1"/>
    <property type="molecule type" value="Genomic_DNA"/>
</dbReference>
<dbReference type="Proteomes" id="UP000197153">
    <property type="component" value="Chromosome 1"/>
</dbReference>
<dbReference type="RefSeq" id="WP_088870710.1">
    <property type="nucleotide sequence ID" value="NZ_CP022110.1"/>
</dbReference>
<name>A0A248JLZ5_9PROT</name>
<dbReference type="KEGG" id="nao:Y958_02050"/>
<feature type="transmembrane region" description="Helical" evidence="2">
    <location>
        <begin position="6"/>
        <end position="26"/>
    </location>
</feature>
<accession>A0A248JLZ5</accession>
<dbReference type="AlphaFoldDB" id="A0A248JLZ5"/>
<sequence length="183" mass="19901">MLEEFSISLFVIALLGAVGMVAMVLFRQTLLYATRNAVAELESKVARTRTALDEAVKAHDQNLARGRDLAEERRMIQNQLAEAQRRLIAAQADNFELIHAVGEPGTGRRLYTGSLALGPTLTINQTATTHSHLRGCPHVVEVWAENQAEAMRLARQAFPELAGFILSSMLPVPDGAAQQAVAS</sequence>
<proteinExistence type="predicted"/>
<evidence type="ECO:0000256" key="1">
    <source>
        <dbReference type="SAM" id="Coils"/>
    </source>
</evidence>
<keyword evidence="2" id="KW-0472">Membrane</keyword>
<evidence type="ECO:0000313" key="3">
    <source>
        <dbReference type="EMBL" id="ASG19742.1"/>
    </source>
</evidence>
<organism evidence="3 4">
    <name type="scientific">Nitrospirillum viridazoti CBAmc</name>
    <dbReference type="NCBI Taxonomy" id="1441467"/>
    <lineage>
        <taxon>Bacteria</taxon>
        <taxon>Pseudomonadati</taxon>
        <taxon>Pseudomonadota</taxon>
        <taxon>Alphaproteobacteria</taxon>
        <taxon>Rhodospirillales</taxon>
        <taxon>Azospirillaceae</taxon>
        <taxon>Nitrospirillum</taxon>
        <taxon>Nitrospirillum viridazoti</taxon>
    </lineage>
</organism>
<reference evidence="3 4" key="1">
    <citation type="submission" date="2017-06" db="EMBL/GenBank/DDBJ databases">
        <title>Complete genome sequence of Nitrospirillum amazonense strain CBAmC, an endophytic nitrogen-fixing and plant growth-promoting bacterium, isolated from sugarcane.</title>
        <authorList>
            <person name="Schwab S."/>
            <person name="dos Santos Teixeira K.R."/>
            <person name="Simoes Araujo J.L."/>
            <person name="Soares Vidal M."/>
            <person name="Borges de Freitas H.R."/>
            <person name="Rivello Crivelaro A.L."/>
            <person name="Bueno de Camargo Nunes A."/>
            <person name="dos Santos C.M."/>
            <person name="Palmeira da Silva Rosa D."/>
            <person name="da Silva Padilha D."/>
            <person name="da Silva E."/>
            <person name="Araujo Terra L."/>
            <person name="Soares Mendes V."/>
            <person name="Farinelli L."/>
            <person name="Magalhaes Cruz L."/>
            <person name="Baldani J.I."/>
        </authorList>
    </citation>
    <scope>NUCLEOTIDE SEQUENCE [LARGE SCALE GENOMIC DNA]</scope>
    <source>
        <strain evidence="3 4">CBAmC</strain>
    </source>
</reference>
<evidence type="ECO:0000313" key="4">
    <source>
        <dbReference type="Proteomes" id="UP000197153"/>
    </source>
</evidence>
<gene>
    <name evidence="3" type="ORF">Y958_02050</name>
</gene>
<keyword evidence="2" id="KW-1133">Transmembrane helix</keyword>